<gene>
    <name evidence="5" type="ORF">B5V51_5768</name>
</gene>
<name>A0A2A4K2S9_HELVI</name>
<reference evidence="5" key="1">
    <citation type="submission" date="2017-09" db="EMBL/GenBank/DDBJ databases">
        <title>Contemporary evolution of a Lepidopteran species, Heliothis virescens, in response to modern agricultural practices.</title>
        <authorList>
            <person name="Fritz M.L."/>
            <person name="Deyonke A.M."/>
            <person name="Papanicolaou A."/>
            <person name="Micinski S."/>
            <person name="Westbrook J."/>
            <person name="Gould F."/>
        </authorList>
    </citation>
    <scope>NUCLEOTIDE SEQUENCE [LARGE SCALE GENOMIC DNA]</scope>
    <source>
        <strain evidence="5">HvINT-</strain>
        <tissue evidence="5">Whole body</tissue>
    </source>
</reference>
<dbReference type="Pfam" id="PF08236">
    <property type="entry name" value="SRI"/>
    <property type="match status" value="1"/>
</dbReference>
<evidence type="ECO:0000256" key="3">
    <source>
        <dbReference type="SAM" id="Coils"/>
    </source>
</evidence>
<evidence type="ECO:0000259" key="4">
    <source>
        <dbReference type="Pfam" id="PF08236"/>
    </source>
</evidence>
<dbReference type="GO" id="GO:0006355">
    <property type="term" value="P:regulation of DNA-templated transcription"/>
    <property type="evidence" value="ECO:0007669"/>
    <property type="project" value="InterPro"/>
</dbReference>
<evidence type="ECO:0000256" key="1">
    <source>
        <dbReference type="ARBA" id="ARBA00004123"/>
    </source>
</evidence>
<protein>
    <recommendedName>
        <fullName evidence="4">Set2 Rpb1 interacting domain-containing protein</fullName>
    </recommendedName>
</protein>
<dbReference type="GO" id="GO:0005694">
    <property type="term" value="C:chromosome"/>
    <property type="evidence" value="ECO:0007669"/>
    <property type="project" value="InterPro"/>
</dbReference>
<dbReference type="AlphaFoldDB" id="A0A2A4K2S9"/>
<evidence type="ECO:0000256" key="2">
    <source>
        <dbReference type="ARBA" id="ARBA00023242"/>
    </source>
</evidence>
<keyword evidence="2" id="KW-0539">Nucleus</keyword>
<feature type="domain" description="Set2 Rpb1 interacting" evidence="4">
    <location>
        <begin position="397"/>
        <end position="455"/>
    </location>
</feature>
<keyword evidence="3" id="KW-0175">Coiled coil</keyword>
<sequence length="472" mass="54602">MQASMAGQPSDCDQLDLLLLDDDGSMPLPDFESEPQMLISKVRKHYMEYVIKLLSNNYETHQKLVNKNIYLPSAIWRCAKHIEMSAVKACMVVQLYRQNIVVAVNELKRDTAKGKLNKRLYSYLHKQPENDKKTQTSNTMKNVNCQCAHIKRKRYKGSISPKHDDKQWPNMIRNDKFNMPIAANPHYETANPPLPCNNLPTVQVQTEVPPLEQVSNFAPVQNKRMSVESQDSDELMMQLEKLFQGDTNDDDLFEGALYDKLDTTQEDNSKKNTTAIENTINNSRQEAVIENHAAQIRSLDERLANLAGLLVSTDNVPQKTDNVQKQRRIGSSKWLCEEYFLKQKLHELLDQIGDTDRKALEKLKEKFAYLFGHDSDDEEILSPLDETPEFIISCKERIAPWVVKLLTPYYIKGHIKGKGIFKALAKHLIRLIYQCSRYPEEYEVTSFVSDFLKNHRTIRCEADFKEFRIENI</sequence>
<comment type="subcellular location">
    <subcellularLocation>
        <location evidence="1">Nucleus</location>
    </subcellularLocation>
</comment>
<accession>A0A2A4K2S9</accession>
<feature type="coiled-coil region" evidence="3">
    <location>
        <begin position="282"/>
        <end position="309"/>
    </location>
</feature>
<evidence type="ECO:0000313" key="5">
    <source>
        <dbReference type="EMBL" id="PCG77952.1"/>
    </source>
</evidence>
<dbReference type="EMBL" id="NWSH01000258">
    <property type="protein sequence ID" value="PCG77952.1"/>
    <property type="molecule type" value="Genomic_DNA"/>
</dbReference>
<dbReference type="InterPro" id="IPR013257">
    <property type="entry name" value="SRI"/>
</dbReference>
<proteinExistence type="predicted"/>
<organism evidence="5">
    <name type="scientific">Heliothis virescens</name>
    <name type="common">Tobacco budworm moth</name>
    <dbReference type="NCBI Taxonomy" id="7102"/>
    <lineage>
        <taxon>Eukaryota</taxon>
        <taxon>Metazoa</taxon>
        <taxon>Ecdysozoa</taxon>
        <taxon>Arthropoda</taxon>
        <taxon>Hexapoda</taxon>
        <taxon>Insecta</taxon>
        <taxon>Pterygota</taxon>
        <taxon>Neoptera</taxon>
        <taxon>Endopterygota</taxon>
        <taxon>Lepidoptera</taxon>
        <taxon>Glossata</taxon>
        <taxon>Ditrysia</taxon>
        <taxon>Noctuoidea</taxon>
        <taxon>Noctuidae</taxon>
        <taxon>Heliothinae</taxon>
        <taxon>Heliothis</taxon>
    </lineage>
</organism>
<comment type="caution">
    <text evidence="5">The sequence shown here is derived from an EMBL/GenBank/DDBJ whole genome shotgun (WGS) entry which is preliminary data.</text>
</comment>